<dbReference type="OrthoDB" id="2833246at2759"/>
<dbReference type="HOGENOM" id="CLU_070879_0_0_1"/>
<dbReference type="AlphaFoldDB" id="A0A067QNF8"/>
<dbReference type="STRING" id="933084.A0A067QNF8"/>
<dbReference type="EMBL" id="KL197709">
    <property type="protein sequence ID" value="KDQ64171.1"/>
    <property type="molecule type" value="Genomic_DNA"/>
</dbReference>
<gene>
    <name evidence="1" type="ORF">JAAARDRAFT_74941</name>
</gene>
<evidence type="ECO:0000313" key="1">
    <source>
        <dbReference type="EMBL" id="KDQ64171.1"/>
    </source>
</evidence>
<proteinExistence type="predicted"/>
<reference evidence="2" key="1">
    <citation type="journal article" date="2014" name="Proc. Natl. Acad. Sci. U.S.A.">
        <title>Extensive sampling of basidiomycete genomes demonstrates inadequacy of the white-rot/brown-rot paradigm for wood decay fungi.</title>
        <authorList>
            <person name="Riley R."/>
            <person name="Salamov A.A."/>
            <person name="Brown D.W."/>
            <person name="Nagy L.G."/>
            <person name="Floudas D."/>
            <person name="Held B.W."/>
            <person name="Levasseur A."/>
            <person name="Lombard V."/>
            <person name="Morin E."/>
            <person name="Otillar R."/>
            <person name="Lindquist E.A."/>
            <person name="Sun H."/>
            <person name="LaButti K.M."/>
            <person name="Schmutz J."/>
            <person name="Jabbour D."/>
            <person name="Luo H."/>
            <person name="Baker S.E."/>
            <person name="Pisabarro A.G."/>
            <person name="Walton J.D."/>
            <person name="Blanchette R.A."/>
            <person name="Henrissat B."/>
            <person name="Martin F."/>
            <person name="Cullen D."/>
            <person name="Hibbett D.S."/>
            <person name="Grigoriev I.V."/>
        </authorList>
    </citation>
    <scope>NUCLEOTIDE SEQUENCE [LARGE SCALE GENOMIC DNA]</scope>
    <source>
        <strain evidence="2">MUCL 33604</strain>
    </source>
</reference>
<evidence type="ECO:0000313" key="2">
    <source>
        <dbReference type="Proteomes" id="UP000027265"/>
    </source>
</evidence>
<accession>A0A067QNF8</accession>
<dbReference type="Proteomes" id="UP000027265">
    <property type="component" value="Unassembled WGS sequence"/>
</dbReference>
<keyword evidence="2" id="KW-1185">Reference proteome</keyword>
<evidence type="ECO:0008006" key="3">
    <source>
        <dbReference type="Google" id="ProtNLM"/>
    </source>
</evidence>
<organism evidence="1 2">
    <name type="scientific">Jaapia argillacea MUCL 33604</name>
    <dbReference type="NCBI Taxonomy" id="933084"/>
    <lineage>
        <taxon>Eukaryota</taxon>
        <taxon>Fungi</taxon>
        <taxon>Dikarya</taxon>
        <taxon>Basidiomycota</taxon>
        <taxon>Agaricomycotina</taxon>
        <taxon>Agaricomycetes</taxon>
        <taxon>Agaricomycetidae</taxon>
        <taxon>Jaapiales</taxon>
        <taxon>Jaapiaceae</taxon>
        <taxon>Jaapia</taxon>
    </lineage>
</organism>
<sequence>MPLAGPYLISLCDAAQKSGFSFVQPVVLLNSEFESQQWAQEILVLLRDRETNELDEELKPLCDLASKYLNHLLIAARNPGGKKTPQDSTNPTPDLIRLHSIEDLLSEATTGRKQSALKELVYRRDGYHCALSHYSFKPPGRFVVPRCAHILPFSFSNKPSTLHALEAFTGNAITAEGVQGNINHPSNAFNVQRDAQVSFDQLAWGIEALQQPGGRWKYFFRDIRNYAATVRLNDGDEIAFCNGKAGHIIDPPDPSFCNFKLALARIVHASGVSDIIDELYGYDDDDEEIVNQPAYLGGPFVSDDVLMRRLHDRLPI</sequence>
<protein>
    <recommendedName>
        <fullName evidence="3">HNH nuclease domain-containing protein</fullName>
    </recommendedName>
</protein>
<name>A0A067QNF8_9AGAM</name>
<dbReference type="InParanoid" id="A0A067QNF8"/>